<dbReference type="GO" id="GO:0004197">
    <property type="term" value="F:cysteine-type endopeptidase activity"/>
    <property type="evidence" value="ECO:0007669"/>
    <property type="project" value="InterPro"/>
</dbReference>
<evidence type="ECO:0000259" key="2">
    <source>
        <dbReference type="Pfam" id="PF00656"/>
    </source>
</evidence>
<name>A0A427SUQ4_9PSEU</name>
<accession>A0A427SUQ4</accession>
<dbReference type="AlphaFoldDB" id="A0A427SUQ4"/>
<dbReference type="NCBIfam" id="NF047832">
    <property type="entry name" value="caspase_w_EACC1"/>
    <property type="match status" value="1"/>
</dbReference>
<dbReference type="SUPFAM" id="SSF52129">
    <property type="entry name" value="Caspase-like"/>
    <property type="match status" value="1"/>
</dbReference>
<evidence type="ECO:0000313" key="3">
    <source>
        <dbReference type="EMBL" id="RSD07441.1"/>
    </source>
</evidence>
<proteinExistence type="predicted"/>
<comment type="caution">
    <text evidence="3">The sequence shown here is derived from an EMBL/GenBank/DDBJ whole genome shotgun (WGS) entry which is preliminary data.</text>
</comment>
<dbReference type="OrthoDB" id="491589at2"/>
<dbReference type="PANTHER" id="PTHR22576">
    <property type="entry name" value="MUCOSA ASSOCIATED LYMPHOID TISSUE LYMPHOMA TRANSLOCATION PROTEIN 1/PARACASPASE"/>
    <property type="match status" value="1"/>
</dbReference>
<sequence>MPGARKALLIATDSHADPTFRELQAPPHDVAALREVLADEHIGNFAVAVAENTPVRDLRVEIERFFSRAERDDLLLLYFSGHGVKDENGDLHLVVTDTERDLLESTGIGAAFVRRLIDRSPARRVVLWLDCCYGGAFPPGKTPKAASRVDVLDQLTGRSGRGCAVMTASTHLGYAYETREGRAASGAPEPSVFTRVIAEGLRTGEADLGGDGLVDVAELYTYVHDRVRAIAPAQAPTRNDQLTGDVYIARSPAPRRPEPEAAEEAAVPARHRGRYALAFGGVSVVAVAVAVFLANSPGDHRGAATTPPPPTSPGTTSGSAEPSGVPHLMYASGDEPAYPYTWVALDVPAQFQGGEGADAKAWWKLRGARTLHTEFRIDPYYLVPTIKFKVGGTFSPNTNCGPVHVEARVGARKMSRTLDSPDATLALPGELPAIGTNDTFAVDARVVQPSAGCEGELRWEHITLTRVP</sequence>
<dbReference type="InterPro" id="IPR052039">
    <property type="entry name" value="Caspase-related_regulators"/>
</dbReference>
<dbReference type="InterPro" id="IPR011600">
    <property type="entry name" value="Pept_C14_caspase"/>
</dbReference>
<reference evidence="3 4" key="1">
    <citation type="submission" date="2018-12" db="EMBL/GenBank/DDBJ databases">
        <title>Amycolatopsis eburnea sp. nov. actinomycete associate with arbuscular mycorrhiza fungal spore.</title>
        <authorList>
            <person name="Lumyong S."/>
            <person name="Chaiya L."/>
        </authorList>
    </citation>
    <scope>NUCLEOTIDE SEQUENCE [LARGE SCALE GENOMIC DNA]</scope>
    <source>
        <strain evidence="3 4">GLM-1</strain>
    </source>
</reference>
<organism evidence="3 4">
    <name type="scientific">Amycolatopsis eburnea</name>
    <dbReference type="NCBI Taxonomy" id="2267691"/>
    <lineage>
        <taxon>Bacteria</taxon>
        <taxon>Bacillati</taxon>
        <taxon>Actinomycetota</taxon>
        <taxon>Actinomycetes</taxon>
        <taxon>Pseudonocardiales</taxon>
        <taxon>Pseudonocardiaceae</taxon>
        <taxon>Amycolatopsis</taxon>
    </lineage>
</organism>
<evidence type="ECO:0000313" key="4">
    <source>
        <dbReference type="Proteomes" id="UP000267081"/>
    </source>
</evidence>
<feature type="region of interest" description="Disordered" evidence="1">
    <location>
        <begin position="298"/>
        <end position="328"/>
    </location>
</feature>
<dbReference type="Pfam" id="PF00656">
    <property type="entry name" value="Peptidase_C14"/>
    <property type="match status" value="1"/>
</dbReference>
<dbReference type="GO" id="GO:0006508">
    <property type="term" value="P:proteolysis"/>
    <property type="evidence" value="ECO:0007669"/>
    <property type="project" value="InterPro"/>
</dbReference>
<dbReference type="PANTHER" id="PTHR22576:SF37">
    <property type="entry name" value="MUCOSA-ASSOCIATED LYMPHOID TISSUE LYMPHOMA TRANSLOCATION PROTEIN 1"/>
    <property type="match status" value="1"/>
</dbReference>
<dbReference type="RefSeq" id="WP_125316640.1">
    <property type="nucleotide sequence ID" value="NZ_RSEC01000066.1"/>
</dbReference>
<dbReference type="InterPro" id="IPR029030">
    <property type="entry name" value="Caspase-like_dom_sf"/>
</dbReference>
<feature type="domain" description="Peptidase C14 caspase" evidence="2">
    <location>
        <begin position="5"/>
        <end position="247"/>
    </location>
</feature>
<dbReference type="Proteomes" id="UP000267081">
    <property type="component" value="Unassembled WGS sequence"/>
</dbReference>
<dbReference type="EMBL" id="RSEC01000066">
    <property type="protein sequence ID" value="RSD07441.1"/>
    <property type="molecule type" value="Genomic_DNA"/>
</dbReference>
<gene>
    <name evidence="3" type="ORF">EIY87_47240</name>
</gene>
<evidence type="ECO:0000256" key="1">
    <source>
        <dbReference type="SAM" id="MobiDB-lite"/>
    </source>
</evidence>
<dbReference type="Gene3D" id="3.40.50.1460">
    <property type="match status" value="1"/>
</dbReference>
<protein>
    <submittedName>
        <fullName evidence="3">Caspase family protein</fullName>
    </submittedName>
</protein>
<keyword evidence="4" id="KW-1185">Reference proteome</keyword>